<reference evidence="8" key="1">
    <citation type="journal article" date="2019" name="Int. J. Syst. Evol. Microbiol.">
        <title>The Global Catalogue of Microorganisms (GCM) 10K type strain sequencing project: providing services to taxonomists for standard genome sequencing and annotation.</title>
        <authorList>
            <consortium name="The Broad Institute Genomics Platform"/>
            <consortium name="The Broad Institute Genome Sequencing Center for Infectious Disease"/>
            <person name="Wu L."/>
            <person name="Ma J."/>
        </authorList>
    </citation>
    <scope>NUCLEOTIDE SEQUENCE [LARGE SCALE GENOMIC DNA]</scope>
    <source>
        <strain evidence="8">JCM 11590</strain>
    </source>
</reference>
<accession>A0ABQ2CMH0</accession>
<evidence type="ECO:0000256" key="1">
    <source>
        <dbReference type="ARBA" id="ARBA00002868"/>
    </source>
</evidence>
<evidence type="ECO:0000256" key="6">
    <source>
        <dbReference type="SAM" id="MobiDB-lite"/>
    </source>
</evidence>
<dbReference type="EMBL" id="BMNN01000001">
    <property type="protein sequence ID" value="GGI95174.1"/>
    <property type="molecule type" value="Genomic_DNA"/>
</dbReference>
<dbReference type="PANTHER" id="PTHR38099:SF1">
    <property type="entry name" value="LARGE RIBOSOMAL RNA SUBUNIT ACCUMULATION PROTEIN YCED"/>
    <property type="match status" value="1"/>
</dbReference>
<name>A0ABQ2CMH0_9GAMM</name>
<dbReference type="Pfam" id="PF02620">
    <property type="entry name" value="YceD"/>
    <property type="match status" value="1"/>
</dbReference>
<evidence type="ECO:0000256" key="5">
    <source>
        <dbReference type="ARBA" id="ARBA00031841"/>
    </source>
</evidence>
<evidence type="ECO:0000313" key="8">
    <source>
        <dbReference type="Proteomes" id="UP000633263"/>
    </source>
</evidence>
<dbReference type="RefSeq" id="WP_188635427.1">
    <property type="nucleotide sequence ID" value="NZ_BMNN01000001.1"/>
</dbReference>
<organism evidence="7 8">
    <name type="scientific">Halopseudomonas pertucinogena</name>
    <dbReference type="NCBI Taxonomy" id="86175"/>
    <lineage>
        <taxon>Bacteria</taxon>
        <taxon>Pseudomonadati</taxon>
        <taxon>Pseudomonadota</taxon>
        <taxon>Gammaproteobacteria</taxon>
        <taxon>Pseudomonadales</taxon>
        <taxon>Pseudomonadaceae</taxon>
        <taxon>Halopseudomonas</taxon>
    </lineage>
</organism>
<keyword evidence="8" id="KW-1185">Reference proteome</keyword>
<comment type="function">
    <text evidence="1">Plays a role in synthesis, processing and/or stability of 23S rRNA.</text>
</comment>
<proteinExistence type="inferred from homology"/>
<evidence type="ECO:0000256" key="3">
    <source>
        <dbReference type="ARBA" id="ARBA00015716"/>
    </source>
</evidence>
<comment type="similarity">
    <text evidence="2">Belongs to the DUF177 domain family.</text>
</comment>
<gene>
    <name evidence="7" type="ORF">GCM10009083_09690</name>
</gene>
<sequence>MSGTIPAHIEPRRLADRGIALKGTVSAARMTRLSALLDAPAGEVQVELNFNRDEQGISAMHGHYQLEVALICQRCLERVVLELDAECDVGFVASDEAAKNLPRHYEPVILDDEALDLHELIEDELLLALPAVPMHPMGTCQHPPGYQPDEAEPEEEAEKPNPFSVLAKLKRDT</sequence>
<protein>
    <recommendedName>
        <fullName evidence="3">Large ribosomal RNA subunit accumulation protein YceD</fullName>
    </recommendedName>
    <alternativeName>
        <fullName evidence="5">23S rRNA accumulation protein YceD</fullName>
    </alternativeName>
</protein>
<dbReference type="PANTHER" id="PTHR38099">
    <property type="entry name" value="LARGE RIBOSOMAL RNA SUBUNIT ACCUMULATION PROTEIN YCED"/>
    <property type="match status" value="1"/>
</dbReference>
<feature type="region of interest" description="Disordered" evidence="6">
    <location>
        <begin position="138"/>
        <end position="173"/>
    </location>
</feature>
<evidence type="ECO:0000313" key="7">
    <source>
        <dbReference type="EMBL" id="GGI95174.1"/>
    </source>
</evidence>
<dbReference type="InterPro" id="IPR003772">
    <property type="entry name" value="YceD"/>
</dbReference>
<comment type="caution">
    <text evidence="7">The sequence shown here is derived from an EMBL/GenBank/DDBJ whole genome shotgun (WGS) entry which is preliminary data.</text>
</comment>
<keyword evidence="4" id="KW-0690">Ribosome biogenesis</keyword>
<dbReference type="InterPro" id="IPR039255">
    <property type="entry name" value="YceD_bac"/>
</dbReference>
<dbReference type="Proteomes" id="UP000633263">
    <property type="component" value="Unassembled WGS sequence"/>
</dbReference>
<evidence type="ECO:0000256" key="2">
    <source>
        <dbReference type="ARBA" id="ARBA00010740"/>
    </source>
</evidence>
<evidence type="ECO:0000256" key="4">
    <source>
        <dbReference type="ARBA" id="ARBA00022517"/>
    </source>
</evidence>